<dbReference type="EMBL" id="CM037161">
    <property type="protein sequence ID" value="KAH7854449.1"/>
    <property type="molecule type" value="Genomic_DNA"/>
</dbReference>
<keyword evidence="2" id="KW-1185">Reference proteome</keyword>
<evidence type="ECO:0000313" key="2">
    <source>
        <dbReference type="Proteomes" id="UP000828048"/>
    </source>
</evidence>
<evidence type="ECO:0000313" key="1">
    <source>
        <dbReference type="EMBL" id="KAH7854449.1"/>
    </source>
</evidence>
<reference evidence="1 2" key="1">
    <citation type="journal article" date="2021" name="Hortic Res">
        <title>High-quality reference genome and annotation aids understanding of berry development for evergreen blueberry (Vaccinium darrowii).</title>
        <authorList>
            <person name="Yu J."/>
            <person name="Hulse-Kemp A.M."/>
            <person name="Babiker E."/>
            <person name="Staton M."/>
        </authorList>
    </citation>
    <scope>NUCLEOTIDE SEQUENCE [LARGE SCALE GENOMIC DNA]</scope>
    <source>
        <strain evidence="2">cv. NJ 8807/NJ 8810</strain>
        <tissue evidence="1">Young leaf</tissue>
    </source>
</reference>
<name>A0ACB7YMU1_9ERIC</name>
<organism evidence="1 2">
    <name type="scientific">Vaccinium darrowii</name>
    <dbReference type="NCBI Taxonomy" id="229202"/>
    <lineage>
        <taxon>Eukaryota</taxon>
        <taxon>Viridiplantae</taxon>
        <taxon>Streptophyta</taxon>
        <taxon>Embryophyta</taxon>
        <taxon>Tracheophyta</taxon>
        <taxon>Spermatophyta</taxon>
        <taxon>Magnoliopsida</taxon>
        <taxon>eudicotyledons</taxon>
        <taxon>Gunneridae</taxon>
        <taxon>Pentapetalae</taxon>
        <taxon>asterids</taxon>
        <taxon>Ericales</taxon>
        <taxon>Ericaceae</taxon>
        <taxon>Vaccinioideae</taxon>
        <taxon>Vaccinieae</taxon>
        <taxon>Vaccinium</taxon>
    </lineage>
</organism>
<protein>
    <submittedName>
        <fullName evidence="1">Uncharacterized protein</fullName>
    </submittedName>
</protein>
<dbReference type="Proteomes" id="UP000828048">
    <property type="component" value="Chromosome 11"/>
</dbReference>
<gene>
    <name evidence="1" type="ORF">Vadar_013916</name>
</gene>
<sequence>MGAAAAGKADENQALIFTYGTLKKGFSNHGLLEEMMATGDASYLGPYTTVDEYPLLCGPFRVPFLLNFPGSGHRVSGELYAVSPAALQRMDELEGTSKGHYERLPVKVESGGGGREEERVVMWAEAYYADRSYAEEMWRRGGGGKEVSGGGVFFGNYSEKELKGYVKRKDRPQHISFLEQIRLFICSPSSSSSSFSAANASDSNNCC</sequence>
<comment type="caution">
    <text evidence="1">The sequence shown here is derived from an EMBL/GenBank/DDBJ whole genome shotgun (WGS) entry which is preliminary data.</text>
</comment>
<accession>A0ACB7YMU1</accession>
<proteinExistence type="predicted"/>